<dbReference type="EMBL" id="BMAV01012653">
    <property type="protein sequence ID" value="GFY59500.1"/>
    <property type="molecule type" value="Genomic_DNA"/>
</dbReference>
<keyword evidence="3" id="KW-1185">Reference proteome</keyword>
<name>A0A8X6XVR0_9ARAC</name>
<organism evidence="2 3">
    <name type="scientific">Trichonephila inaurata madagascariensis</name>
    <dbReference type="NCBI Taxonomy" id="2747483"/>
    <lineage>
        <taxon>Eukaryota</taxon>
        <taxon>Metazoa</taxon>
        <taxon>Ecdysozoa</taxon>
        <taxon>Arthropoda</taxon>
        <taxon>Chelicerata</taxon>
        <taxon>Arachnida</taxon>
        <taxon>Araneae</taxon>
        <taxon>Araneomorphae</taxon>
        <taxon>Entelegynae</taxon>
        <taxon>Araneoidea</taxon>
        <taxon>Nephilidae</taxon>
        <taxon>Trichonephila</taxon>
        <taxon>Trichonephila inaurata</taxon>
    </lineage>
</organism>
<keyword evidence="1" id="KW-0812">Transmembrane</keyword>
<reference evidence="2" key="1">
    <citation type="submission" date="2020-08" db="EMBL/GenBank/DDBJ databases">
        <title>Multicomponent nature underlies the extraordinary mechanical properties of spider dragline silk.</title>
        <authorList>
            <person name="Kono N."/>
            <person name="Nakamura H."/>
            <person name="Mori M."/>
            <person name="Yoshida Y."/>
            <person name="Ohtoshi R."/>
            <person name="Malay A.D."/>
            <person name="Moran D.A.P."/>
            <person name="Tomita M."/>
            <person name="Numata K."/>
            <person name="Arakawa K."/>
        </authorList>
    </citation>
    <scope>NUCLEOTIDE SEQUENCE</scope>
</reference>
<comment type="caution">
    <text evidence="2">The sequence shown here is derived from an EMBL/GenBank/DDBJ whole genome shotgun (WGS) entry which is preliminary data.</text>
</comment>
<evidence type="ECO:0000313" key="3">
    <source>
        <dbReference type="Proteomes" id="UP000886998"/>
    </source>
</evidence>
<feature type="transmembrane region" description="Helical" evidence="1">
    <location>
        <begin position="158"/>
        <end position="178"/>
    </location>
</feature>
<feature type="transmembrane region" description="Helical" evidence="1">
    <location>
        <begin position="128"/>
        <end position="146"/>
    </location>
</feature>
<feature type="transmembrane region" description="Helical" evidence="1">
    <location>
        <begin position="234"/>
        <end position="257"/>
    </location>
</feature>
<dbReference type="AlphaFoldDB" id="A0A8X6XVR0"/>
<dbReference type="Proteomes" id="UP000886998">
    <property type="component" value="Unassembled WGS sequence"/>
</dbReference>
<evidence type="ECO:0000256" key="1">
    <source>
        <dbReference type="SAM" id="Phobius"/>
    </source>
</evidence>
<evidence type="ECO:0000313" key="2">
    <source>
        <dbReference type="EMBL" id="GFY59500.1"/>
    </source>
</evidence>
<keyword evidence="1" id="KW-1133">Transmembrane helix</keyword>
<accession>A0A8X6XVR0</accession>
<feature type="transmembrane region" description="Helical" evidence="1">
    <location>
        <begin position="269"/>
        <end position="292"/>
    </location>
</feature>
<feature type="transmembrane region" description="Helical" evidence="1">
    <location>
        <begin position="342"/>
        <end position="360"/>
    </location>
</feature>
<keyword evidence="1" id="KW-0472">Membrane</keyword>
<proteinExistence type="predicted"/>
<gene>
    <name evidence="2" type="primary">AVEN_214508_1</name>
    <name evidence="2" type="ORF">TNIN_153673</name>
</gene>
<evidence type="ECO:0008006" key="4">
    <source>
        <dbReference type="Google" id="ProtNLM"/>
    </source>
</evidence>
<sequence>MKGKFIWKIASYDDIFSIFRLSVLIEIKKRPNVVKIGNKKLLLLTVNIIETILQLTANISFVMQSKTFMSKTNMSMTIIALTHRWILHFRIGRLHSLSKRATKLSEELSIPVSDRFNKWADMFAKLNFLLYAPLVAVSFISLYGINFRDMVFGYDCDVVLSVILIIIFLISLFGFLLLPLSAFSMYYTYLCLNLGSIMKQFQQSLDVLLKHKPEYTLRLYLSIKELVENMDSDLSLLMFTTSLHNASTMYFGVTIWLHSEEYGTLSSLSSVWILLTMSYIGFISMGISGSFVHETASDVYTEAEKRLNNGNRPAEPLRQFLKVVDKELFLTVWRIVPIKRSFILGTIGTIFTYCILLETVQDMY</sequence>
<protein>
    <recommendedName>
        <fullName evidence="4">Gustatory receptor</fullName>
    </recommendedName>
</protein>
<dbReference type="OrthoDB" id="6440550at2759"/>